<keyword evidence="4" id="KW-0614">Plasmid</keyword>
<organism evidence="4">
    <name type="scientific">Bacillus licheniformis</name>
    <dbReference type="NCBI Taxonomy" id="1402"/>
    <lineage>
        <taxon>Bacteria</taxon>
        <taxon>Bacillati</taxon>
        <taxon>Bacillota</taxon>
        <taxon>Bacilli</taxon>
        <taxon>Bacillales</taxon>
        <taxon>Bacillaceae</taxon>
        <taxon>Bacillus</taxon>
    </lineage>
</organism>
<feature type="domain" description="Restriction endonuclease type IV Mrr" evidence="3">
    <location>
        <begin position="49"/>
        <end position="159"/>
    </location>
</feature>
<reference evidence="4" key="1">
    <citation type="submission" date="2020-07" db="EMBL/GenBank/DDBJ databases">
        <authorList>
            <person name="Arora P.K. Sr."/>
        </authorList>
    </citation>
    <scope>NUCLEOTIDE SEQUENCE</scope>
    <source>
        <strain evidence="4">KNP</strain>
        <plasmid evidence="4">pCR8</plasmid>
    </source>
</reference>
<keyword evidence="1" id="KW-0472">Membrane</keyword>
<keyword evidence="1" id="KW-1133">Transmembrane helix</keyword>
<name>A0A7Z8PPG2_BACLI</name>
<dbReference type="GO" id="GO:0003677">
    <property type="term" value="F:DNA binding"/>
    <property type="evidence" value="ECO:0007669"/>
    <property type="project" value="InterPro"/>
</dbReference>
<dbReference type="GO" id="GO:0003916">
    <property type="term" value="F:DNA topoisomerase activity"/>
    <property type="evidence" value="ECO:0007669"/>
    <property type="project" value="InterPro"/>
</dbReference>
<geneLocation type="plasmid" evidence="4">
    <name>pCR8</name>
</geneLocation>
<feature type="domain" description="DNA topoisomerase type IA zn finger" evidence="2">
    <location>
        <begin position="180"/>
        <end position="217"/>
    </location>
</feature>
<keyword evidence="4" id="KW-0540">Nuclease</keyword>
<keyword evidence="4" id="KW-0378">Hydrolase</keyword>
<dbReference type="Pfam" id="PF01396">
    <property type="entry name" value="Zn_ribbon_Top1"/>
    <property type="match status" value="1"/>
</dbReference>
<dbReference type="GO" id="GO:0006265">
    <property type="term" value="P:DNA topological change"/>
    <property type="evidence" value="ECO:0007669"/>
    <property type="project" value="InterPro"/>
</dbReference>
<evidence type="ECO:0000259" key="3">
    <source>
        <dbReference type="Pfam" id="PF04471"/>
    </source>
</evidence>
<accession>A0A7Z8PPG2</accession>
<keyword evidence="1" id="KW-0812">Transmembrane</keyword>
<dbReference type="PANTHER" id="PTHR30015">
    <property type="entry name" value="MRR RESTRICTION SYSTEM PROTEIN"/>
    <property type="match status" value="1"/>
</dbReference>
<dbReference type="EMBL" id="MT801089">
    <property type="protein sequence ID" value="QQM12342.1"/>
    <property type="molecule type" value="Genomic_DNA"/>
</dbReference>
<dbReference type="InterPro" id="IPR052906">
    <property type="entry name" value="Type_IV_Methyl-Rstrct_Enzyme"/>
</dbReference>
<dbReference type="Pfam" id="PF04471">
    <property type="entry name" value="Mrr_cat"/>
    <property type="match status" value="1"/>
</dbReference>
<dbReference type="GO" id="GO:0015666">
    <property type="term" value="F:restriction endodeoxyribonuclease activity"/>
    <property type="evidence" value="ECO:0007669"/>
    <property type="project" value="TreeGrafter"/>
</dbReference>
<dbReference type="GO" id="GO:0005694">
    <property type="term" value="C:chromosome"/>
    <property type="evidence" value="ECO:0007669"/>
    <property type="project" value="InterPro"/>
</dbReference>
<sequence length="219" mass="25167">MHIIGNLTLGKLLAVMFILFLILGMPKILQWFKNKKTMSVLARSGIRDIDKMDGFQFEVYLKALLKKMGYKPMVTSKSHDYGADVILEGKNRIVIQAKRYGVRNKVGVDAVFQALGARFCYDAKESWIITNSQFTKNAKWAAEKCNVRLIDRLKLQELILEVNPEVTPKQVYEVVEPAARKCPKCNSDLILRNRNTPKQFFGCSRYPHCKHTEAINKRK</sequence>
<dbReference type="Gene3D" id="3.40.1350.10">
    <property type="match status" value="1"/>
</dbReference>
<dbReference type="PANTHER" id="PTHR30015:SF6">
    <property type="entry name" value="SLL1429 PROTEIN"/>
    <property type="match status" value="1"/>
</dbReference>
<dbReference type="SUPFAM" id="SSF52980">
    <property type="entry name" value="Restriction endonuclease-like"/>
    <property type="match status" value="1"/>
</dbReference>
<evidence type="ECO:0000313" key="4">
    <source>
        <dbReference type="EMBL" id="QQM12342.1"/>
    </source>
</evidence>
<dbReference type="InterPro" id="IPR011856">
    <property type="entry name" value="tRNA_endonuc-like_dom_sf"/>
</dbReference>
<dbReference type="GO" id="GO:0009307">
    <property type="term" value="P:DNA restriction-modification system"/>
    <property type="evidence" value="ECO:0007669"/>
    <property type="project" value="InterPro"/>
</dbReference>
<evidence type="ECO:0000256" key="1">
    <source>
        <dbReference type="SAM" id="Phobius"/>
    </source>
</evidence>
<keyword evidence="4" id="KW-0255">Endonuclease</keyword>
<dbReference type="InterPro" id="IPR013498">
    <property type="entry name" value="Topo_IA_Znf"/>
</dbReference>
<dbReference type="Gene3D" id="3.30.65.10">
    <property type="entry name" value="Bacterial Topoisomerase I, domain 1"/>
    <property type="match status" value="1"/>
</dbReference>
<dbReference type="AlphaFoldDB" id="A0A7Z8PPG2"/>
<protein>
    <submittedName>
        <fullName evidence="4">Restriction endonuclease</fullName>
    </submittedName>
</protein>
<dbReference type="SUPFAM" id="SSF57783">
    <property type="entry name" value="Zinc beta-ribbon"/>
    <property type="match status" value="1"/>
</dbReference>
<proteinExistence type="predicted"/>
<feature type="transmembrane region" description="Helical" evidence="1">
    <location>
        <begin position="12"/>
        <end position="29"/>
    </location>
</feature>
<dbReference type="SMR" id="A0A7Z8PPG2"/>
<dbReference type="InterPro" id="IPR007560">
    <property type="entry name" value="Restrct_endonuc_IV_Mrr"/>
</dbReference>
<dbReference type="RefSeq" id="WP_025809639.1">
    <property type="nucleotide sequence ID" value="NZ_CAJCKC010000022.1"/>
</dbReference>
<evidence type="ECO:0000259" key="2">
    <source>
        <dbReference type="Pfam" id="PF01396"/>
    </source>
</evidence>
<dbReference type="InterPro" id="IPR011335">
    <property type="entry name" value="Restrct_endonuc-II-like"/>
</dbReference>